<accession>A0A1N6FZ77</accession>
<gene>
    <name evidence="2" type="ORF">SAMN04488055_2492</name>
</gene>
<dbReference type="PANTHER" id="PTHR37299:SF1">
    <property type="entry name" value="STAGE 0 SPORULATION PROTEIN A HOMOLOG"/>
    <property type="match status" value="1"/>
</dbReference>
<dbReference type="Proteomes" id="UP000185003">
    <property type="component" value="Unassembled WGS sequence"/>
</dbReference>
<proteinExistence type="predicted"/>
<dbReference type="InterPro" id="IPR007492">
    <property type="entry name" value="LytTR_DNA-bd_dom"/>
</dbReference>
<dbReference type="Gene3D" id="2.40.50.1020">
    <property type="entry name" value="LytTr DNA-binding domain"/>
    <property type="match status" value="1"/>
</dbReference>
<protein>
    <submittedName>
        <fullName evidence="2">LytTr DNA-binding domain-containing protein</fullName>
    </submittedName>
</protein>
<evidence type="ECO:0000313" key="3">
    <source>
        <dbReference type="Proteomes" id="UP000185003"/>
    </source>
</evidence>
<organism evidence="2 3">
    <name type="scientific">Chitinophaga niabensis</name>
    <dbReference type="NCBI Taxonomy" id="536979"/>
    <lineage>
        <taxon>Bacteria</taxon>
        <taxon>Pseudomonadati</taxon>
        <taxon>Bacteroidota</taxon>
        <taxon>Chitinophagia</taxon>
        <taxon>Chitinophagales</taxon>
        <taxon>Chitinophagaceae</taxon>
        <taxon>Chitinophaga</taxon>
    </lineage>
</organism>
<evidence type="ECO:0000313" key="2">
    <source>
        <dbReference type="EMBL" id="SIO00537.1"/>
    </source>
</evidence>
<sequence length="118" mass="13537">MMNQPFFIRDDRRLVRLNLAEIMILKSEDNYLRFLAKDYSYQVRATMEKTLSQLPEGLFVRIHRSFAVSLNYLEEIGKEKDLVVVGGVPLALSKQFYPELISRLNIIGGDKEAGKKAG</sequence>
<dbReference type="Pfam" id="PF04397">
    <property type="entry name" value="LytTR"/>
    <property type="match status" value="1"/>
</dbReference>
<dbReference type="GO" id="GO:0000156">
    <property type="term" value="F:phosphorelay response regulator activity"/>
    <property type="evidence" value="ECO:0007669"/>
    <property type="project" value="InterPro"/>
</dbReference>
<evidence type="ECO:0000259" key="1">
    <source>
        <dbReference type="PROSITE" id="PS50930"/>
    </source>
</evidence>
<dbReference type="PANTHER" id="PTHR37299">
    <property type="entry name" value="TRANSCRIPTIONAL REGULATOR-RELATED"/>
    <property type="match status" value="1"/>
</dbReference>
<keyword evidence="3" id="KW-1185">Reference proteome</keyword>
<keyword evidence="2" id="KW-0238">DNA-binding</keyword>
<reference evidence="2 3" key="1">
    <citation type="submission" date="2016-11" db="EMBL/GenBank/DDBJ databases">
        <authorList>
            <person name="Jaros S."/>
            <person name="Januszkiewicz K."/>
            <person name="Wedrychowicz H."/>
        </authorList>
    </citation>
    <scope>NUCLEOTIDE SEQUENCE [LARGE SCALE GENOMIC DNA]</scope>
    <source>
        <strain evidence="2 3">DSM 24787</strain>
    </source>
</reference>
<dbReference type="GO" id="GO:0003677">
    <property type="term" value="F:DNA binding"/>
    <property type="evidence" value="ECO:0007669"/>
    <property type="project" value="UniProtKB-KW"/>
</dbReference>
<dbReference type="STRING" id="536979.SAMN04488055_2492"/>
<dbReference type="RefSeq" id="WP_084185537.1">
    <property type="nucleotide sequence ID" value="NZ_FSRA01000001.1"/>
</dbReference>
<dbReference type="EMBL" id="FSRA01000001">
    <property type="protein sequence ID" value="SIO00537.1"/>
    <property type="molecule type" value="Genomic_DNA"/>
</dbReference>
<dbReference type="AlphaFoldDB" id="A0A1N6FZ77"/>
<dbReference type="InterPro" id="IPR046947">
    <property type="entry name" value="LytR-like"/>
</dbReference>
<dbReference type="SMART" id="SM00850">
    <property type="entry name" value="LytTR"/>
    <property type="match status" value="1"/>
</dbReference>
<name>A0A1N6FZ77_9BACT</name>
<feature type="domain" description="HTH LytTR-type" evidence="1">
    <location>
        <begin position="6"/>
        <end position="106"/>
    </location>
</feature>
<dbReference type="PROSITE" id="PS50930">
    <property type="entry name" value="HTH_LYTTR"/>
    <property type="match status" value="1"/>
</dbReference>